<dbReference type="EMBL" id="GBXM01100730">
    <property type="protein sequence ID" value="JAH07847.1"/>
    <property type="molecule type" value="Transcribed_RNA"/>
</dbReference>
<organism evidence="1">
    <name type="scientific">Anguilla anguilla</name>
    <name type="common">European freshwater eel</name>
    <name type="synonym">Muraena anguilla</name>
    <dbReference type="NCBI Taxonomy" id="7936"/>
    <lineage>
        <taxon>Eukaryota</taxon>
        <taxon>Metazoa</taxon>
        <taxon>Chordata</taxon>
        <taxon>Craniata</taxon>
        <taxon>Vertebrata</taxon>
        <taxon>Euteleostomi</taxon>
        <taxon>Actinopterygii</taxon>
        <taxon>Neopterygii</taxon>
        <taxon>Teleostei</taxon>
        <taxon>Anguilliformes</taxon>
        <taxon>Anguillidae</taxon>
        <taxon>Anguilla</taxon>
    </lineage>
</organism>
<name>A0A0E9PUB4_ANGAN</name>
<evidence type="ECO:0000313" key="1">
    <source>
        <dbReference type="EMBL" id="JAH07847.1"/>
    </source>
</evidence>
<reference evidence="1" key="1">
    <citation type="submission" date="2014-11" db="EMBL/GenBank/DDBJ databases">
        <authorList>
            <person name="Amaro Gonzalez C."/>
        </authorList>
    </citation>
    <scope>NUCLEOTIDE SEQUENCE</scope>
</reference>
<reference evidence="1" key="2">
    <citation type="journal article" date="2015" name="Fish Shellfish Immunol.">
        <title>Early steps in the European eel (Anguilla anguilla)-Vibrio vulnificus interaction in the gills: Role of the RtxA13 toxin.</title>
        <authorList>
            <person name="Callol A."/>
            <person name="Pajuelo D."/>
            <person name="Ebbesson L."/>
            <person name="Teles M."/>
            <person name="MacKenzie S."/>
            <person name="Amaro C."/>
        </authorList>
    </citation>
    <scope>NUCLEOTIDE SEQUENCE</scope>
</reference>
<dbReference type="AlphaFoldDB" id="A0A0E9PUB4"/>
<protein>
    <submittedName>
        <fullName evidence="1">Uncharacterized protein</fullName>
    </submittedName>
</protein>
<proteinExistence type="predicted"/>
<sequence length="16" mass="1732">MGGTVMHILLPEIAHI</sequence>
<accession>A0A0E9PUB4</accession>